<dbReference type="EMBL" id="MT143899">
    <property type="protein sequence ID" value="QJH92548.1"/>
    <property type="molecule type" value="Genomic_DNA"/>
</dbReference>
<evidence type="ECO:0000313" key="2">
    <source>
        <dbReference type="EMBL" id="QJH92548.1"/>
    </source>
</evidence>
<accession>A0A6M3X4E9</accession>
<proteinExistence type="predicted"/>
<keyword evidence="1" id="KW-0812">Transmembrane</keyword>
<keyword evidence="1" id="KW-0472">Membrane</keyword>
<protein>
    <submittedName>
        <fullName evidence="2">Uncharacterized protein</fullName>
    </submittedName>
</protein>
<organism evidence="2">
    <name type="scientific">viral metagenome</name>
    <dbReference type="NCBI Taxonomy" id="1070528"/>
    <lineage>
        <taxon>unclassified sequences</taxon>
        <taxon>metagenomes</taxon>
        <taxon>organismal metagenomes</taxon>
    </lineage>
</organism>
<name>A0A6M3X4E9_9ZZZZ</name>
<sequence length="59" mass="6800">MAGYNKDWWTSRTLWVNFFAFVGLAAQTMYGFLFSAEVQAYIITGFNVILRLITKKGLE</sequence>
<evidence type="ECO:0000256" key="1">
    <source>
        <dbReference type="SAM" id="Phobius"/>
    </source>
</evidence>
<dbReference type="AlphaFoldDB" id="A0A6M3X4E9"/>
<gene>
    <name evidence="2" type="ORF">MM171A03450_0008</name>
</gene>
<feature type="transmembrane region" description="Helical" evidence="1">
    <location>
        <begin position="12"/>
        <end position="32"/>
    </location>
</feature>
<reference evidence="2" key="1">
    <citation type="submission" date="2020-03" db="EMBL/GenBank/DDBJ databases">
        <title>The deep terrestrial virosphere.</title>
        <authorList>
            <person name="Holmfeldt K."/>
            <person name="Nilsson E."/>
            <person name="Simone D."/>
            <person name="Lopez-Fernandez M."/>
            <person name="Wu X."/>
            <person name="de Brujin I."/>
            <person name="Lundin D."/>
            <person name="Andersson A."/>
            <person name="Bertilsson S."/>
            <person name="Dopson M."/>
        </authorList>
    </citation>
    <scope>NUCLEOTIDE SEQUENCE</scope>
    <source>
        <strain evidence="2">MM171A03450</strain>
    </source>
</reference>
<keyword evidence="1" id="KW-1133">Transmembrane helix</keyword>